<evidence type="ECO:0000313" key="2">
    <source>
        <dbReference type="EMBL" id="GBO88709.1"/>
    </source>
</evidence>
<reference evidence="2 3" key="1">
    <citation type="journal article" date="2019" name="J. Gen. Appl. Microbiol.">
        <title>Aerobic degradation of cis-dichloroethene by the marine bacterium Marinobacter salsuginis strain 5N-3.</title>
        <authorList>
            <person name="Inoue Y."/>
            <person name="Fukunaga Y."/>
            <person name="Katsumata H."/>
            <person name="Ohji S."/>
            <person name="Hosoyama A."/>
            <person name="Mori K."/>
            <person name="Ando K."/>
        </authorList>
    </citation>
    <scope>NUCLEOTIDE SEQUENCE [LARGE SCALE GENOMIC DNA]</scope>
    <source>
        <strain evidence="2 3">NBRC 109114</strain>
    </source>
</reference>
<comment type="caution">
    <text evidence="2">The sequence shown here is derived from an EMBL/GenBank/DDBJ whole genome shotgun (WGS) entry which is preliminary data.</text>
</comment>
<organism evidence="2 3">
    <name type="scientific">Marinobacter salsuginis</name>
    <dbReference type="NCBI Taxonomy" id="418719"/>
    <lineage>
        <taxon>Bacteria</taxon>
        <taxon>Pseudomonadati</taxon>
        <taxon>Pseudomonadota</taxon>
        <taxon>Gammaproteobacteria</taxon>
        <taxon>Pseudomonadales</taxon>
        <taxon>Marinobacteraceae</taxon>
        <taxon>Marinobacter</taxon>
    </lineage>
</organism>
<dbReference type="InterPro" id="IPR022073">
    <property type="entry name" value="T4BSS_DotH_IcmK"/>
</dbReference>
<gene>
    <name evidence="2" type="ORF">MSSD14B_23770</name>
</gene>
<evidence type="ECO:0000256" key="1">
    <source>
        <dbReference type="SAM" id="SignalP"/>
    </source>
</evidence>
<dbReference type="EMBL" id="BGZI01000015">
    <property type="protein sequence ID" value="GBO88709.1"/>
    <property type="molecule type" value="Genomic_DNA"/>
</dbReference>
<evidence type="ECO:0000313" key="3">
    <source>
        <dbReference type="Proteomes" id="UP000387223"/>
    </source>
</evidence>
<protein>
    <submittedName>
        <fullName evidence="2">Uncharacterized protein</fullName>
    </submittedName>
</protein>
<accession>A0A5M3Q146</accession>
<dbReference type="RefSeq" id="WP_136630764.1">
    <property type="nucleotide sequence ID" value="NZ_BGZI01000015.1"/>
</dbReference>
<name>A0A5M3Q146_9GAMM</name>
<sequence length="333" mass="37457">MRKSMNTFLLGLTLSSVASFSVAQDDNNSGDGVLMFTPSESDKVVMEQRQEAMSRYIWQEKNLEPIRAELRELEREKTYRREREQRMGIPPKIIIDQRVVQEEQIRARNTPLREAACQIKTISYSNSNPEAIRLPIASRSPAHLIFQDSTGQVWPLDGHTQGDSEAFSSEILEQQPHIYEVAVQKPYAMATNNLLLQGYPQPIVVRLVGDEEDNVCVLNVRLNMPGPNANTNPTMLSDAGYGGGEDEIMFRLAVNDIPNGAEEVELTGLQDAGRAWIINGRLYVRSKFWMESPPRAQIQDVSGIYVYRIEDPSQATAYLRTPNGESVRVTIGS</sequence>
<proteinExistence type="predicted"/>
<dbReference type="Pfam" id="PF12293">
    <property type="entry name" value="T4BSS_DotH_IcmK"/>
    <property type="match status" value="1"/>
</dbReference>
<feature type="chain" id="PRO_5024323699" evidence="1">
    <location>
        <begin position="24"/>
        <end position="333"/>
    </location>
</feature>
<dbReference type="AlphaFoldDB" id="A0A5M3Q146"/>
<dbReference type="Proteomes" id="UP000387223">
    <property type="component" value="Unassembled WGS sequence"/>
</dbReference>
<feature type="signal peptide" evidence="1">
    <location>
        <begin position="1"/>
        <end position="23"/>
    </location>
</feature>
<keyword evidence="1" id="KW-0732">Signal</keyword>